<keyword evidence="2" id="KW-1185">Reference proteome</keyword>
<sequence>MATDSLPAPEPRIGCAGWSLPRVEWPHFSAEGTHLTRYAAVFNAVEINSSFYRPHQPQTYVRWAQSVPAGFRFSVKLPRTITHELRLRQADQPLFRFLDEVAGLGEKLGCILVQLPPSLVFDMETAAAFLDLLRHRHAGPLALEPRHATWFTSAAEVLLKERWIARVLADPVLHAGGEVPGGWAGLQYVRLHGSPRVYYSAYASALLQALSVRLRLAQEQGAQTWCVFDNTAVGAAVADARALNALLTTATA</sequence>
<dbReference type="Proteomes" id="UP000620266">
    <property type="component" value="Unassembled WGS sequence"/>
</dbReference>
<dbReference type="SUPFAM" id="SSF117396">
    <property type="entry name" value="TM1631-like"/>
    <property type="match status" value="1"/>
</dbReference>
<evidence type="ECO:0008006" key="3">
    <source>
        <dbReference type="Google" id="ProtNLM"/>
    </source>
</evidence>
<evidence type="ECO:0000313" key="2">
    <source>
        <dbReference type="Proteomes" id="UP000620266"/>
    </source>
</evidence>
<proteinExistence type="predicted"/>
<dbReference type="Gene3D" id="3.20.20.410">
    <property type="entry name" value="Protein of unknown function UPF0759"/>
    <property type="match status" value="1"/>
</dbReference>
<name>A0A8J2XYA2_9BURK</name>
<reference evidence="1" key="1">
    <citation type="journal article" date="2014" name="Int. J. Syst. Evol. Microbiol.">
        <title>Complete genome sequence of Corynebacterium casei LMG S-19264T (=DSM 44701T), isolated from a smear-ripened cheese.</title>
        <authorList>
            <consortium name="US DOE Joint Genome Institute (JGI-PGF)"/>
            <person name="Walter F."/>
            <person name="Albersmeier A."/>
            <person name="Kalinowski J."/>
            <person name="Ruckert C."/>
        </authorList>
    </citation>
    <scope>NUCLEOTIDE SEQUENCE</scope>
    <source>
        <strain evidence="1">CCM 7086</strain>
    </source>
</reference>
<dbReference type="RefSeq" id="WP_188395898.1">
    <property type="nucleotide sequence ID" value="NZ_BMCG01000003.1"/>
</dbReference>
<dbReference type="Pfam" id="PF01904">
    <property type="entry name" value="DUF72"/>
    <property type="match status" value="1"/>
</dbReference>
<dbReference type="PANTHER" id="PTHR30348">
    <property type="entry name" value="UNCHARACTERIZED PROTEIN YECE"/>
    <property type="match status" value="1"/>
</dbReference>
<organism evidence="1 2">
    <name type="scientific">Oxalicibacterium flavum</name>
    <dbReference type="NCBI Taxonomy" id="179467"/>
    <lineage>
        <taxon>Bacteria</taxon>
        <taxon>Pseudomonadati</taxon>
        <taxon>Pseudomonadota</taxon>
        <taxon>Betaproteobacteria</taxon>
        <taxon>Burkholderiales</taxon>
        <taxon>Oxalobacteraceae</taxon>
        <taxon>Oxalicibacterium</taxon>
    </lineage>
</organism>
<protein>
    <recommendedName>
        <fullName evidence="3">DUF72 domain-containing protein</fullName>
    </recommendedName>
</protein>
<evidence type="ECO:0000313" key="1">
    <source>
        <dbReference type="EMBL" id="GGC09400.1"/>
    </source>
</evidence>
<accession>A0A8J2XYA2</accession>
<dbReference type="AlphaFoldDB" id="A0A8J2XYA2"/>
<gene>
    <name evidence="1" type="ORF">GCM10007205_18190</name>
</gene>
<dbReference type="PANTHER" id="PTHR30348:SF14">
    <property type="entry name" value="BLR8050 PROTEIN"/>
    <property type="match status" value="1"/>
</dbReference>
<dbReference type="EMBL" id="BMCG01000003">
    <property type="protein sequence ID" value="GGC09400.1"/>
    <property type="molecule type" value="Genomic_DNA"/>
</dbReference>
<dbReference type="InterPro" id="IPR036520">
    <property type="entry name" value="UPF0759_sf"/>
</dbReference>
<comment type="caution">
    <text evidence="1">The sequence shown here is derived from an EMBL/GenBank/DDBJ whole genome shotgun (WGS) entry which is preliminary data.</text>
</comment>
<dbReference type="InterPro" id="IPR002763">
    <property type="entry name" value="DUF72"/>
</dbReference>
<reference evidence="1" key="2">
    <citation type="submission" date="2020-09" db="EMBL/GenBank/DDBJ databases">
        <authorList>
            <person name="Sun Q."/>
            <person name="Sedlacek I."/>
        </authorList>
    </citation>
    <scope>NUCLEOTIDE SEQUENCE</scope>
    <source>
        <strain evidence="1">CCM 7086</strain>
    </source>
</reference>